<evidence type="ECO:0000259" key="7">
    <source>
        <dbReference type="PROSITE" id="PS50222"/>
    </source>
</evidence>
<feature type="domain" description="EF-hand" evidence="7">
    <location>
        <begin position="110"/>
        <end position="145"/>
    </location>
</feature>
<dbReference type="AlphaFoldDB" id="S4RXH1"/>
<organism evidence="8">
    <name type="scientific">Petromyzon marinus</name>
    <name type="common">Sea lamprey</name>
    <dbReference type="NCBI Taxonomy" id="7757"/>
    <lineage>
        <taxon>Eukaryota</taxon>
        <taxon>Metazoa</taxon>
        <taxon>Chordata</taxon>
        <taxon>Craniata</taxon>
        <taxon>Vertebrata</taxon>
        <taxon>Cyclostomata</taxon>
        <taxon>Hyperoartia</taxon>
        <taxon>Petromyzontiformes</taxon>
        <taxon>Petromyzontidae</taxon>
        <taxon>Petromyzon</taxon>
    </lineage>
</organism>
<feature type="region of interest" description="Disordered" evidence="6">
    <location>
        <begin position="162"/>
        <end position="231"/>
    </location>
</feature>
<dbReference type="GO" id="GO:0005509">
    <property type="term" value="F:calcium ion binding"/>
    <property type="evidence" value="ECO:0007669"/>
    <property type="project" value="InterPro"/>
</dbReference>
<feature type="domain" description="EF-hand" evidence="7">
    <location>
        <begin position="74"/>
        <end position="109"/>
    </location>
</feature>
<dbReference type="SMART" id="SM00054">
    <property type="entry name" value="EFh"/>
    <property type="match status" value="3"/>
</dbReference>
<dbReference type="InterPro" id="IPR011992">
    <property type="entry name" value="EF-hand-dom_pair"/>
</dbReference>
<keyword evidence="4" id="KW-0106">Calcium</keyword>
<accession>S4RXH1</accession>
<dbReference type="GeneTree" id="ENSGT00390000015466"/>
<dbReference type="STRING" id="7757.ENSPMAP00000009912"/>
<evidence type="ECO:0000256" key="2">
    <source>
        <dbReference type="ARBA" id="ARBA00022723"/>
    </source>
</evidence>
<comment type="subcellular location">
    <subcellularLocation>
        <location evidence="1">Membrane</location>
    </subcellularLocation>
</comment>
<dbReference type="InterPro" id="IPR052266">
    <property type="entry name" value="Miro-EF-hand_domain"/>
</dbReference>
<dbReference type="PROSITE" id="PS00018">
    <property type="entry name" value="EF_HAND_1"/>
    <property type="match status" value="3"/>
</dbReference>
<dbReference type="GO" id="GO:0098797">
    <property type="term" value="C:plasma membrane protein complex"/>
    <property type="evidence" value="ECO:0007669"/>
    <property type="project" value="TreeGrafter"/>
</dbReference>
<evidence type="ECO:0000256" key="6">
    <source>
        <dbReference type="SAM" id="MobiDB-lite"/>
    </source>
</evidence>
<dbReference type="Pfam" id="PF13499">
    <property type="entry name" value="EF-hand_7"/>
    <property type="match status" value="1"/>
</dbReference>
<evidence type="ECO:0000256" key="3">
    <source>
        <dbReference type="ARBA" id="ARBA00022737"/>
    </source>
</evidence>
<evidence type="ECO:0000313" key="8">
    <source>
        <dbReference type="Ensembl" id="ENSPMAP00000009912.1"/>
    </source>
</evidence>
<dbReference type="GO" id="GO:1903569">
    <property type="term" value="P:positive regulation of protein localization to ciliary membrane"/>
    <property type="evidence" value="ECO:0007669"/>
    <property type="project" value="TreeGrafter"/>
</dbReference>
<dbReference type="Gene3D" id="1.10.238.10">
    <property type="entry name" value="EF-hand"/>
    <property type="match status" value="2"/>
</dbReference>
<name>S4RXH1_PETMA</name>
<evidence type="ECO:0000256" key="1">
    <source>
        <dbReference type="ARBA" id="ARBA00004370"/>
    </source>
</evidence>
<reference evidence="8" key="2">
    <citation type="submission" date="2025-09" db="UniProtKB">
        <authorList>
            <consortium name="Ensembl"/>
        </authorList>
    </citation>
    <scope>IDENTIFICATION</scope>
</reference>
<protein>
    <submittedName>
        <fullName evidence="8">EF-hand calcium binding domain 7</fullName>
    </submittedName>
</protein>
<dbReference type="InterPro" id="IPR002048">
    <property type="entry name" value="EF_hand_dom"/>
</dbReference>
<dbReference type="Ensembl" id="ENSPMAT00000009955.1">
    <property type="protein sequence ID" value="ENSPMAP00000009912.1"/>
    <property type="gene ID" value="ENSPMAG00000009001.1"/>
</dbReference>
<sequence length="601" mass="67645">RAGEEEFYRQCRAAYLMVCKSTLEKITTRQQLCQVLQNAGRSPSRRALEQYFPVSMSALDFEDVCEVARQERPVAREELLDAFRKIDRNSDGFLTCDELRRVLTTRGERMTEKELQGVFEDADVNRDGKLDYAEFSRMVLETARQCERMALERLEADGRGRVWQLGSQAPERGISSRAGKSEASPRASPRVTPQPAMRAASRPSSSGRDRRPSVSSMVSVSAGKARGKLPEPKNLKDWKHIRSKGCFFVEEDGSLASHHYRLELTQPTSVYIKVQPLDLSPEDGPRSTWFGVDTAVFILRENGDSANAKDLVSFTELCHKETFAWRGDLQKGSYLLLPFTTGCRLRKRSSTAATASRSTALITTAENGELELTRQFRTVLSDIFEIIDLDGNGLLSLEEYNLFELRTSGEECDTSAWEVCKANFDMKRNELTRQGFLDLTLMEARDQGGDPRDLWVTLEAMGYNRDLHLDEACPLVLDVFAEEVRPRLSALPVEALGWRLARAVCEATAGKGEARVLDASESVVVHVHRSESRITTVLQNKRDIKVVVRVDCSQSKNCVSSRGMDVFAVEVPPHTTVIGHHVMPMNERLDWVYNCTETLLT</sequence>
<dbReference type="GO" id="GO:0060170">
    <property type="term" value="C:ciliary membrane"/>
    <property type="evidence" value="ECO:0007669"/>
    <property type="project" value="TreeGrafter"/>
</dbReference>
<keyword evidence="2" id="KW-0479">Metal-binding</keyword>
<dbReference type="InterPro" id="IPR018247">
    <property type="entry name" value="EF_Hand_1_Ca_BS"/>
</dbReference>
<proteinExistence type="predicted"/>
<dbReference type="PANTHER" id="PTHR46819:SF1">
    <property type="entry name" value="EF-HAND CALCIUM-BINDING DOMAIN-CONTAINING PROTEIN 7"/>
    <property type="match status" value="1"/>
</dbReference>
<evidence type="ECO:0000256" key="5">
    <source>
        <dbReference type="ARBA" id="ARBA00023136"/>
    </source>
</evidence>
<feature type="compositionally biased region" description="Low complexity" evidence="6">
    <location>
        <begin position="195"/>
        <end position="206"/>
    </location>
</feature>
<dbReference type="CDD" id="cd00051">
    <property type="entry name" value="EFh"/>
    <property type="match status" value="1"/>
</dbReference>
<dbReference type="HOGENOM" id="CLU_031520_1_0_1"/>
<keyword evidence="3" id="KW-0677">Repeat</keyword>
<dbReference type="FunFam" id="1.10.238.10:FF:000001">
    <property type="entry name" value="Calmodulin 1"/>
    <property type="match status" value="1"/>
</dbReference>
<dbReference type="PROSITE" id="PS50222">
    <property type="entry name" value="EF_HAND_2"/>
    <property type="match status" value="2"/>
</dbReference>
<keyword evidence="5" id="KW-0472">Membrane</keyword>
<dbReference type="OMA" id="KTIDKYW"/>
<reference evidence="8" key="1">
    <citation type="submission" date="2025-08" db="UniProtKB">
        <authorList>
            <consortium name="Ensembl"/>
        </authorList>
    </citation>
    <scope>IDENTIFICATION</scope>
</reference>
<dbReference type="SUPFAM" id="SSF47473">
    <property type="entry name" value="EF-hand"/>
    <property type="match status" value="2"/>
</dbReference>
<dbReference type="Pfam" id="PF13202">
    <property type="entry name" value="EF-hand_5"/>
    <property type="match status" value="1"/>
</dbReference>
<evidence type="ECO:0000256" key="4">
    <source>
        <dbReference type="ARBA" id="ARBA00022837"/>
    </source>
</evidence>
<dbReference type="PANTHER" id="PTHR46819">
    <property type="entry name" value="EF-HAND CALCIUM-BINDING DOMAIN-CONTAINING PROTEIN 7"/>
    <property type="match status" value="1"/>
</dbReference>